<organism evidence="2 3">
    <name type="scientific">Phytopseudomonas flavescens</name>
    <dbReference type="NCBI Taxonomy" id="29435"/>
    <lineage>
        <taxon>Bacteria</taxon>
        <taxon>Pseudomonadati</taxon>
        <taxon>Pseudomonadota</taxon>
        <taxon>Gammaproteobacteria</taxon>
        <taxon>Pseudomonadales</taxon>
        <taxon>Pseudomonadaceae</taxon>
        <taxon>Phytopseudomonas</taxon>
    </lineage>
</organism>
<dbReference type="Proteomes" id="UP000198606">
    <property type="component" value="Unassembled WGS sequence"/>
</dbReference>
<evidence type="ECO:0000259" key="1">
    <source>
        <dbReference type="Pfam" id="PF13460"/>
    </source>
</evidence>
<dbReference type="InterPro" id="IPR016040">
    <property type="entry name" value="NAD(P)-bd_dom"/>
</dbReference>
<sequence>MKVVVLGASGRAGSRLCHELLQRGHQVTGIARDVSGVPTQAGLSLASADVADGARLLPLLNGHEAVISATRFIGSDAAALIEVVKAAGVARLLVVGGAGSLYVAPGVALIDTAEFPVAYKEEAAAGRGFLEVLRGEKELDWTFLSPSALFEPGQRTGKFRIGKDSLLVDAQGNSSISMEDFAIALVDELERPRHSRQRFTVGY</sequence>
<gene>
    <name evidence="2" type="ORF">SAMN05216588_12127</name>
</gene>
<accession>A0A1G8MA70</accession>
<dbReference type="Pfam" id="PF13460">
    <property type="entry name" value="NAD_binding_10"/>
    <property type="match status" value="1"/>
</dbReference>
<proteinExistence type="predicted"/>
<evidence type="ECO:0000313" key="2">
    <source>
        <dbReference type="EMBL" id="SDI64866.1"/>
    </source>
</evidence>
<evidence type="ECO:0000313" key="3">
    <source>
        <dbReference type="Proteomes" id="UP000198606"/>
    </source>
</evidence>
<dbReference type="GO" id="GO:0016646">
    <property type="term" value="F:oxidoreductase activity, acting on the CH-NH group of donors, NAD or NADP as acceptor"/>
    <property type="evidence" value="ECO:0007669"/>
    <property type="project" value="TreeGrafter"/>
</dbReference>
<dbReference type="EMBL" id="FNDG01000021">
    <property type="protein sequence ID" value="SDI64866.1"/>
    <property type="molecule type" value="Genomic_DNA"/>
</dbReference>
<feature type="domain" description="NAD(P)-binding" evidence="1">
    <location>
        <begin position="7"/>
        <end position="192"/>
    </location>
</feature>
<protein>
    <recommendedName>
        <fullName evidence="1">NAD(P)-binding domain-containing protein</fullName>
    </recommendedName>
</protein>
<reference evidence="2 3" key="1">
    <citation type="submission" date="2016-10" db="EMBL/GenBank/DDBJ databases">
        <authorList>
            <person name="de Groot N.N."/>
        </authorList>
    </citation>
    <scope>NUCLEOTIDE SEQUENCE [LARGE SCALE GENOMIC DNA]</scope>
    <source>
        <strain evidence="2 3">LMG 18387</strain>
    </source>
</reference>
<dbReference type="InterPro" id="IPR036291">
    <property type="entry name" value="NAD(P)-bd_dom_sf"/>
</dbReference>
<dbReference type="RefSeq" id="WP_084308026.1">
    <property type="nucleotide sequence ID" value="NZ_FNDG01000021.1"/>
</dbReference>
<dbReference type="PANTHER" id="PTHR43355">
    <property type="entry name" value="FLAVIN REDUCTASE (NADPH)"/>
    <property type="match status" value="1"/>
</dbReference>
<dbReference type="PANTHER" id="PTHR43355:SF2">
    <property type="entry name" value="FLAVIN REDUCTASE (NADPH)"/>
    <property type="match status" value="1"/>
</dbReference>
<dbReference type="AlphaFoldDB" id="A0A1G8MA70"/>
<dbReference type="STRING" id="29435.SAMN05216588_12127"/>
<dbReference type="SUPFAM" id="SSF51735">
    <property type="entry name" value="NAD(P)-binding Rossmann-fold domains"/>
    <property type="match status" value="1"/>
</dbReference>
<name>A0A1G8MA70_9GAMM</name>
<dbReference type="InterPro" id="IPR051606">
    <property type="entry name" value="Polyketide_Oxido-like"/>
</dbReference>
<dbReference type="Gene3D" id="3.40.50.720">
    <property type="entry name" value="NAD(P)-binding Rossmann-like Domain"/>
    <property type="match status" value="1"/>
</dbReference>